<comment type="pathway">
    <text evidence="10">Glycolipid biosynthesis; lipid IV(A) biosynthesis; lipid IV(A) from (3R)-3-hydroxytetradecanoyl-[acyl-carrier-protein] and UDP-N-acetyl-alpha-D-glucosamine: step 4/6.</text>
</comment>
<comment type="similarity">
    <text evidence="10">Belongs to the LpxH family.</text>
</comment>
<feature type="binding site" evidence="10">
    <location>
        <position position="195"/>
    </location>
    <ligand>
        <name>Mn(2+)</name>
        <dbReference type="ChEBI" id="CHEBI:29035"/>
        <label>2</label>
    </ligand>
</feature>
<dbReference type="OrthoDB" id="9783283at2"/>
<evidence type="ECO:0000256" key="7">
    <source>
        <dbReference type="ARBA" id="ARBA00023098"/>
    </source>
</evidence>
<evidence type="ECO:0000256" key="3">
    <source>
        <dbReference type="ARBA" id="ARBA00022519"/>
    </source>
</evidence>
<dbReference type="InterPro" id="IPR043461">
    <property type="entry name" value="LpxH-like"/>
</dbReference>
<organism evidence="12 13">
    <name type="scientific">Salinimonas iocasae</name>
    <dbReference type="NCBI Taxonomy" id="2572577"/>
    <lineage>
        <taxon>Bacteria</taxon>
        <taxon>Pseudomonadati</taxon>
        <taxon>Pseudomonadota</taxon>
        <taxon>Gammaproteobacteria</taxon>
        <taxon>Alteromonadales</taxon>
        <taxon>Alteromonadaceae</taxon>
        <taxon>Alteromonas/Salinimonas group</taxon>
        <taxon>Salinimonas</taxon>
    </lineage>
</organism>
<feature type="binding site" evidence="10">
    <location>
        <position position="11"/>
    </location>
    <ligand>
        <name>Mn(2+)</name>
        <dbReference type="ChEBI" id="CHEBI:29035"/>
        <label>1</label>
    </ligand>
</feature>
<dbReference type="Proteomes" id="UP000304912">
    <property type="component" value="Chromosome"/>
</dbReference>
<dbReference type="EMBL" id="CP039852">
    <property type="protein sequence ID" value="QCZ93172.1"/>
    <property type="molecule type" value="Genomic_DNA"/>
</dbReference>
<keyword evidence="9 10" id="KW-0464">Manganese</keyword>
<dbReference type="HAMAP" id="MF_00575">
    <property type="entry name" value="LpxH"/>
    <property type="match status" value="1"/>
</dbReference>
<proteinExistence type="inferred from homology"/>
<dbReference type="InterPro" id="IPR029052">
    <property type="entry name" value="Metallo-depent_PP-like"/>
</dbReference>
<feature type="binding site" evidence="10">
    <location>
        <position position="79"/>
    </location>
    <ligand>
        <name>Mn(2+)</name>
        <dbReference type="ChEBI" id="CHEBI:29035"/>
        <label>2</label>
    </ligand>
</feature>
<feature type="binding site" evidence="10">
    <location>
        <position position="114"/>
    </location>
    <ligand>
        <name>Mn(2+)</name>
        <dbReference type="ChEBI" id="CHEBI:29035"/>
        <label>2</label>
    </ligand>
</feature>
<evidence type="ECO:0000313" key="12">
    <source>
        <dbReference type="EMBL" id="QCZ93172.1"/>
    </source>
</evidence>
<dbReference type="CDD" id="cd07398">
    <property type="entry name" value="MPP_YbbF-LpxH"/>
    <property type="match status" value="1"/>
</dbReference>
<evidence type="ECO:0000256" key="2">
    <source>
        <dbReference type="ARBA" id="ARBA00022516"/>
    </source>
</evidence>
<dbReference type="PANTHER" id="PTHR34990:SF1">
    <property type="entry name" value="UDP-2,3-DIACYLGLUCOSAMINE HYDROLASE"/>
    <property type="match status" value="1"/>
</dbReference>
<keyword evidence="13" id="KW-1185">Reference proteome</keyword>
<keyword evidence="5 10" id="KW-0479">Metal-binding</keyword>
<keyword evidence="7 10" id="KW-0443">Lipid metabolism</keyword>
<dbReference type="AlphaFoldDB" id="A0A5B7YBX0"/>
<evidence type="ECO:0000256" key="8">
    <source>
        <dbReference type="ARBA" id="ARBA00023136"/>
    </source>
</evidence>
<feature type="binding site" evidence="10">
    <location>
        <position position="42"/>
    </location>
    <ligand>
        <name>Mn(2+)</name>
        <dbReference type="ChEBI" id="CHEBI:29035"/>
        <label>2</label>
    </ligand>
</feature>
<sequence>MSITYFIADLHLTAERPDITECLFRFLADEAPEADALYVLGDLFEVWIGDDNVTPFNESVASAFNAVSKTVPLYFIHGNRDFAIRKTWADKAGMTILSEQTVIDLYGTPTLVTHGDELCTRDVAYQKFRKKSRSWWWPRLMLAMPLWFRRRVAENGRKESRENQKHLRQEIMDVTPDEVIKVMAQHGVQQLIHGHTHRPAIHSLTVNDQPAKRIVLGDWYDQGSVLKVSPENTDLQQRDFPTNQ</sequence>
<dbReference type="GO" id="GO:0009245">
    <property type="term" value="P:lipid A biosynthetic process"/>
    <property type="evidence" value="ECO:0007669"/>
    <property type="project" value="UniProtKB-UniRule"/>
</dbReference>
<dbReference type="NCBIfam" id="NF003743">
    <property type="entry name" value="PRK05340.1"/>
    <property type="match status" value="1"/>
</dbReference>
<dbReference type="GO" id="GO:0008758">
    <property type="term" value="F:UDP-2,3-diacylglucosamine hydrolase activity"/>
    <property type="evidence" value="ECO:0007669"/>
    <property type="project" value="UniProtKB-UniRule"/>
</dbReference>
<feature type="binding site" evidence="10">
    <location>
        <position position="195"/>
    </location>
    <ligand>
        <name>substrate</name>
    </ligand>
</feature>
<evidence type="ECO:0000256" key="5">
    <source>
        <dbReference type="ARBA" id="ARBA00022723"/>
    </source>
</evidence>
<dbReference type="Gene3D" id="3.60.21.10">
    <property type="match status" value="1"/>
</dbReference>
<feature type="binding site" evidence="10">
    <location>
        <position position="122"/>
    </location>
    <ligand>
        <name>substrate</name>
    </ligand>
</feature>
<feature type="domain" description="Calcineurin-like phosphoesterase" evidence="11">
    <location>
        <begin position="5"/>
        <end position="199"/>
    </location>
</feature>
<dbReference type="EC" id="3.6.1.54" evidence="10"/>
<comment type="function">
    <text evidence="10">Hydrolyzes the pyrophosphate bond of UDP-2,3-diacylglucosamine to yield 2,3-diacylglucosamine 1-phosphate (lipid X) and UMP by catalyzing the attack of water at the alpha-P atom. Involved in the biosynthesis of lipid A, a phosphorylated glycolipid that anchors the lipopolysaccharide to the outer membrane of the cell.</text>
</comment>
<evidence type="ECO:0000256" key="4">
    <source>
        <dbReference type="ARBA" id="ARBA00022556"/>
    </source>
</evidence>
<keyword evidence="3 10" id="KW-0997">Cell inner membrane</keyword>
<evidence type="ECO:0000259" key="11">
    <source>
        <dbReference type="Pfam" id="PF00149"/>
    </source>
</evidence>
<dbReference type="KEGG" id="salk:FBQ74_06595"/>
<keyword evidence="6 10" id="KW-0378">Hydrolase</keyword>
<evidence type="ECO:0000256" key="1">
    <source>
        <dbReference type="ARBA" id="ARBA00022475"/>
    </source>
</evidence>
<dbReference type="GO" id="GO:0019897">
    <property type="term" value="C:extrinsic component of plasma membrane"/>
    <property type="evidence" value="ECO:0007669"/>
    <property type="project" value="UniProtKB-UniRule"/>
</dbReference>
<dbReference type="Pfam" id="PF00149">
    <property type="entry name" value="Metallophos"/>
    <property type="match status" value="1"/>
</dbReference>
<accession>A0A5B7YBX0</accession>
<comment type="catalytic activity">
    <reaction evidence="10">
        <text>UDP-2-N,3-O-bis[(3R)-3-hydroxytetradecanoyl]-alpha-D-glucosamine + H2O = 2-N,3-O-bis[(3R)-3-hydroxytetradecanoyl]-alpha-D-glucosaminyl 1-phosphate + UMP + 2 H(+)</text>
        <dbReference type="Rhea" id="RHEA:25213"/>
        <dbReference type="ChEBI" id="CHEBI:15377"/>
        <dbReference type="ChEBI" id="CHEBI:15378"/>
        <dbReference type="ChEBI" id="CHEBI:57865"/>
        <dbReference type="ChEBI" id="CHEBI:57957"/>
        <dbReference type="ChEBI" id="CHEBI:78847"/>
        <dbReference type="EC" id="3.6.1.54"/>
    </reaction>
</comment>
<dbReference type="GO" id="GO:0005737">
    <property type="term" value="C:cytoplasm"/>
    <property type="evidence" value="ECO:0007669"/>
    <property type="project" value="InterPro"/>
</dbReference>
<feature type="binding site" evidence="10">
    <location>
        <begin position="79"/>
        <end position="80"/>
    </location>
    <ligand>
        <name>substrate</name>
    </ligand>
</feature>
<reference evidence="12 13" key="1">
    <citation type="submission" date="2019-04" db="EMBL/GenBank/DDBJ databases">
        <title>Salinimonas iocasae sp. nov., a halophilic bacterium isolated from the outer tube casing of tubeworms in Okinawa Trough.</title>
        <authorList>
            <person name="Zhang H."/>
            <person name="Wang H."/>
            <person name="Li C."/>
        </authorList>
    </citation>
    <scope>NUCLEOTIDE SEQUENCE [LARGE SCALE GENOMIC DNA]</scope>
    <source>
        <strain evidence="12 13">KX18D6</strain>
    </source>
</reference>
<evidence type="ECO:0000313" key="13">
    <source>
        <dbReference type="Proteomes" id="UP000304912"/>
    </source>
</evidence>
<dbReference type="PANTHER" id="PTHR34990">
    <property type="entry name" value="UDP-2,3-DIACYLGLUCOSAMINE HYDROLASE-RELATED"/>
    <property type="match status" value="1"/>
</dbReference>
<comment type="cofactor">
    <cofactor evidence="10">
        <name>Mn(2+)</name>
        <dbReference type="ChEBI" id="CHEBI:29035"/>
    </cofactor>
    <text evidence="10">Binds 2 Mn(2+) ions per subunit in a binuclear metal center.</text>
</comment>
<gene>
    <name evidence="10 12" type="primary">lpxH</name>
    <name evidence="12" type="ORF">FBQ74_06595</name>
</gene>
<dbReference type="SUPFAM" id="SSF56300">
    <property type="entry name" value="Metallo-dependent phosphatases"/>
    <property type="match status" value="1"/>
</dbReference>
<evidence type="ECO:0000256" key="10">
    <source>
        <dbReference type="HAMAP-Rule" id="MF_00575"/>
    </source>
</evidence>
<dbReference type="UniPathway" id="UPA00359">
    <property type="reaction ID" value="UER00480"/>
</dbReference>
<name>A0A5B7YBX0_9ALTE</name>
<feature type="binding site" evidence="10">
    <location>
        <position position="160"/>
    </location>
    <ligand>
        <name>substrate</name>
    </ligand>
</feature>
<feature type="binding site" evidence="10">
    <location>
        <position position="164"/>
    </location>
    <ligand>
        <name>substrate</name>
    </ligand>
</feature>
<keyword evidence="2 10" id="KW-0444">Lipid biosynthesis</keyword>
<comment type="caution">
    <text evidence="10">Lacks conserved residue(s) required for the propagation of feature annotation.</text>
</comment>
<keyword evidence="8 10" id="KW-0472">Membrane</keyword>
<feature type="binding site" evidence="10">
    <location>
        <position position="197"/>
    </location>
    <ligand>
        <name>Mn(2+)</name>
        <dbReference type="ChEBI" id="CHEBI:29035"/>
        <label>1</label>
    </ligand>
</feature>
<evidence type="ECO:0000256" key="9">
    <source>
        <dbReference type="ARBA" id="ARBA00023211"/>
    </source>
</evidence>
<feature type="binding site" evidence="10">
    <location>
        <position position="42"/>
    </location>
    <ligand>
        <name>Mn(2+)</name>
        <dbReference type="ChEBI" id="CHEBI:29035"/>
        <label>1</label>
    </ligand>
</feature>
<dbReference type="GO" id="GO:0030145">
    <property type="term" value="F:manganese ion binding"/>
    <property type="evidence" value="ECO:0007669"/>
    <property type="project" value="UniProtKB-UniRule"/>
</dbReference>
<dbReference type="RefSeq" id="WP_139755919.1">
    <property type="nucleotide sequence ID" value="NZ_CP039852.1"/>
</dbReference>
<keyword evidence="4 10" id="KW-0441">Lipid A biosynthesis</keyword>
<dbReference type="NCBIfam" id="TIGR01854">
    <property type="entry name" value="lipid_A_lpxH"/>
    <property type="match status" value="1"/>
</dbReference>
<evidence type="ECO:0000256" key="6">
    <source>
        <dbReference type="ARBA" id="ARBA00022801"/>
    </source>
</evidence>
<feature type="binding site" evidence="10">
    <location>
        <position position="9"/>
    </location>
    <ligand>
        <name>Mn(2+)</name>
        <dbReference type="ChEBI" id="CHEBI:29035"/>
        <label>1</label>
    </ligand>
</feature>
<dbReference type="InterPro" id="IPR004843">
    <property type="entry name" value="Calcineurin-like_PHP"/>
</dbReference>
<keyword evidence="1 10" id="KW-1003">Cell membrane</keyword>
<dbReference type="InterPro" id="IPR010138">
    <property type="entry name" value="UDP-diacylglucosamine_Hdrlase"/>
</dbReference>
<comment type="subcellular location">
    <subcellularLocation>
        <location evidence="10">Cell inner membrane</location>
        <topology evidence="10">Peripheral membrane protein</topology>
        <orientation evidence="10">Cytoplasmic side</orientation>
    </subcellularLocation>
</comment>
<protein>
    <recommendedName>
        <fullName evidence="10">UDP-2,3-diacylglucosamine hydrolase</fullName>
        <ecNumber evidence="10">3.6.1.54</ecNumber>
    </recommendedName>
    <alternativeName>
        <fullName evidence="10">UDP-2,3-diacylglucosamine diphosphatase</fullName>
    </alternativeName>
</protein>